<dbReference type="AlphaFoldDB" id="A0A0H4PGR3"/>
<dbReference type="RefSeq" id="WP_048643791.1">
    <property type="nucleotide sequence ID" value="NZ_CP012040.1"/>
</dbReference>
<gene>
    <name evidence="1" type="ORF">CA2015_4378</name>
</gene>
<organism evidence="1 2">
    <name type="scientific">Cyclobacterium amurskyense</name>
    <dbReference type="NCBI Taxonomy" id="320787"/>
    <lineage>
        <taxon>Bacteria</taxon>
        <taxon>Pseudomonadati</taxon>
        <taxon>Bacteroidota</taxon>
        <taxon>Cytophagia</taxon>
        <taxon>Cytophagales</taxon>
        <taxon>Cyclobacteriaceae</taxon>
        <taxon>Cyclobacterium</taxon>
    </lineage>
</organism>
<sequence>MTLNSCEEKFESLEPTVFYYRPLKTFKENLVAPPPRNSIEFPTIKPGRKVDIKTDSNELLLMLTEPQHRIIWMKSLNNITLKDHKINRILSVHECLIGSNQIEVSIEKVTTNYLGINFFERARMKHPQLDFLVLYHLEKKNNKITRLGIGNHFDKTRYWSINLFLIPV</sequence>
<protein>
    <submittedName>
        <fullName evidence="1">Uncharacterized protein</fullName>
    </submittedName>
</protein>
<dbReference type="Proteomes" id="UP000036520">
    <property type="component" value="Chromosome"/>
</dbReference>
<evidence type="ECO:0000313" key="1">
    <source>
        <dbReference type="EMBL" id="AKP53721.1"/>
    </source>
</evidence>
<reference evidence="1 2" key="1">
    <citation type="submission" date="2015-07" db="EMBL/GenBank/DDBJ databases">
        <authorList>
            <person name="Kim K.M."/>
        </authorList>
    </citation>
    <scope>NUCLEOTIDE SEQUENCE [LARGE SCALE GENOMIC DNA]</scope>
    <source>
        <strain evidence="1 2">KCTC 12363</strain>
    </source>
</reference>
<dbReference type="STRING" id="320787.CA2015_4378"/>
<dbReference type="OrthoDB" id="625021at2"/>
<keyword evidence="2" id="KW-1185">Reference proteome</keyword>
<dbReference type="EMBL" id="CP012040">
    <property type="protein sequence ID" value="AKP53721.1"/>
    <property type="molecule type" value="Genomic_DNA"/>
</dbReference>
<accession>A0A0H4PGR3</accession>
<proteinExistence type="predicted"/>
<evidence type="ECO:0000313" key="2">
    <source>
        <dbReference type="Proteomes" id="UP000036520"/>
    </source>
</evidence>
<dbReference type="KEGG" id="camu:CA2015_4378"/>
<name>A0A0H4PGR3_9BACT</name>